<dbReference type="OrthoDB" id="3365399at2759"/>
<dbReference type="HOGENOM" id="CLU_038184_0_0_1"/>
<sequence length="406" mass="44272">MRLRKLAEEAEIKKPKSTSNEELEAIVVETTPKRKQKNSGKADAGSLPAWAKSEDAIVVLSSDEEDEILRRIDKVTPTAKRIARGEGTKRANKKARSRSRSLTPPPALLPSTVQQARETVRRMFGVAPRAPSPTGLGDDSIDGIELDPELAVIANTAKMEVQRQMSSTPAFGAVGSRSPSPIRGGGPEVVHIRVRWVSHPLNPEPRRVVYEYKMRRSDSFREMFDETADSAGVLADHLIITYEGKRIFPSASPHGIGVWDEAILEGYDKATYDYIRTHRHTTPMASEDDAGADTGEARTQSEAPSDAVSDDDNEEKIKLIFRSAATKPITLTVRPTTKCNTILKAFLKRAGLSDKYPASPIKKGRKGKNAASAGPALMVDGERLSPDVEISTAELEDGDLVEVVGL</sequence>
<evidence type="ECO:0000256" key="1">
    <source>
        <dbReference type="SAM" id="MobiDB-lite"/>
    </source>
</evidence>
<feature type="region of interest" description="Disordered" evidence="1">
    <location>
        <begin position="1"/>
        <end position="47"/>
    </location>
</feature>
<feature type="region of interest" description="Disordered" evidence="1">
    <location>
        <begin position="281"/>
        <end position="312"/>
    </location>
</feature>
<feature type="compositionally biased region" description="Basic and acidic residues" evidence="1">
    <location>
        <begin position="1"/>
        <end position="14"/>
    </location>
</feature>
<feature type="region of interest" description="Disordered" evidence="1">
    <location>
        <begin position="76"/>
        <end position="109"/>
    </location>
</feature>
<dbReference type="Gene3D" id="3.10.20.90">
    <property type="entry name" value="Phosphatidylinositol 3-kinase Catalytic Subunit, Chain A, domain 1"/>
    <property type="match status" value="2"/>
</dbReference>
<dbReference type="EMBL" id="JH930476">
    <property type="protein sequence ID" value="EKM51606.1"/>
    <property type="molecule type" value="Genomic_DNA"/>
</dbReference>
<dbReference type="InterPro" id="IPR029071">
    <property type="entry name" value="Ubiquitin-like_domsf"/>
</dbReference>
<evidence type="ECO:0000313" key="3">
    <source>
        <dbReference type="Proteomes" id="UP000008370"/>
    </source>
</evidence>
<name>K5UPA7_PHACS</name>
<reference evidence="2 3" key="1">
    <citation type="journal article" date="2012" name="BMC Genomics">
        <title>Comparative genomics of the white-rot fungi, Phanerochaete carnosa and P. chrysosporium, to elucidate the genetic basis of the distinct wood types they colonize.</title>
        <authorList>
            <person name="Suzuki H."/>
            <person name="MacDonald J."/>
            <person name="Syed K."/>
            <person name="Salamov A."/>
            <person name="Hori C."/>
            <person name="Aerts A."/>
            <person name="Henrissat B."/>
            <person name="Wiebenga A."/>
            <person name="vanKuyk P.A."/>
            <person name="Barry K."/>
            <person name="Lindquist E."/>
            <person name="LaButti K."/>
            <person name="Lapidus A."/>
            <person name="Lucas S."/>
            <person name="Coutinho P."/>
            <person name="Gong Y."/>
            <person name="Samejima M."/>
            <person name="Mahadevan R."/>
            <person name="Abou-Zaid M."/>
            <person name="de Vries R.P."/>
            <person name="Igarashi K."/>
            <person name="Yadav J.S."/>
            <person name="Grigoriev I.V."/>
            <person name="Master E.R."/>
        </authorList>
    </citation>
    <scope>NUCLEOTIDE SEQUENCE [LARGE SCALE GENOMIC DNA]</scope>
    <source>
        <strain evidence="2 3">HHB-10118-sp</strain>
    </source>
</reference>
<dbReference type="AlphaFoldDB" id="K5UPA7"/>
<proteinExistence type="predicted"/>
<protein>
    <submittedName>
        <fullName evidence="2">Uncharacterized protein</fullName>
    </submittedName>
</protein>
<evidence type="ECO:0000313" key="2">
    <source>
        <dbReference type="EMBL" id="EKM51606.1"/>
    </source>
</evidence>
<keyword evidence="3" id="KW-1185">Reference proteome</keyword>
<feature type="region of interest" description="Disordered" evidence="1">
    <location>
        <begin position="358"/>
        <end position="378"/>
    </location>
</feature>
<dbReference type="RefSeq" id="XP_007399416.1">
    <property type="nucleotide sequence ID" value="XM_007399354.1"/>
</dbReference>
<feature type="compositionally biased region" description="Basic residues" evidence="1">
    <location>
        <begin position="90"/>
        <end position="99"/>
    </location>
</feature>
<dbReference type="SUPFAM" id="SSF54236">
    <property type="entry name" value="Ubiquitin-like"/>
    <property type="match status" value="1"/>
</dbReference>
<dbReference type="InParanoid" id="K5UPA7"/>
<dbReference type="Proteomes" id="UP000008370">
    <property type="component" value="Unassembled WGS sequence"/>
</dbReference>
<dbReference type="KEGG" id="pco:PHACADRAFT_261849"/>
<dbReference type="GeneID" id="18918104"/>
<accession>K5UPA7</accession>
<organism evidence="2 3">
    <name type="scientific">Phanerochaete carnosa (strain HHB-10118-sp)</name>
    <name type="common">White-rot fungus</name>
    <name type="synonym">Peniophora carnosa</name>
    <dbReference type="NCBI Taxonomy" id="650164"/>
    <lineage>
        <taxon>Eukaryota</taxon>
        <taxon>Fungi</taxon>
        <taxon>Dikarya</taxon>
        <taxon>Basidiomycota</taxon>
        <taxon>Agaricomycotina</taxon>
        <taxon>Agaricomycetes</taxon>
        <taxon>Polyporales</taxon>
        <taxon>Phanerochaetaceae</taxon>
        <taxon>Phanerochaete</taxon>
    </lineage>
</organism>
<dbReference type="STRING" id="650164.K5UPA7"/>
<gene>
    <name evidence="2" type="ORF">PHACADRAFT_261849</name>
</gene>